<gene>
    <name evidence="7" type="ORF">GCM10010365_17560</name>
</gene>
<evidence type="ECO:0000313" key="7">
    <source>
        <dbReference type="EMBL" id="GGY99366.1"/>
    </source>
</evidence>
<organism evidence="7 8">
    <name type="scientific">Streptomyces poonensis</name>
    <dbReference type="NCBI Taxonomy" id="68255"/>
    <lineage>
        <taxon>Bacteria</taxon>
        <taxon>Bacillati</taxon>
        <taxon>Actinomycetota</taxon>
        <taxon>Actinomycetes</taxon>
        <taxon>Kitasatosporales</taxon>
        <taxon>Streptomycetaceae</taxon>
        <taxon>Streptomyces</taxon>
    </lineage>
</organism>
<evidence type="ECO:0000256" key="4">
    <source>
        <dbReference type="ARBA" id="ARBA00023134"/>
    </source>
</evidence>
<dbReference type="GO" id="GO:0003924">
    <property type="term" value="F:GTPase activity"/>
    <property type="evidence" value="ECO:0007669"/>
    <property type="project" value="InterPro"/>
</dbReference>
<comment type="caution">
    <text evidence="7">The sequence shown here is derived from an EMBL/GenBank/DDBJ whole genome shotgun (WGS) entry which is preliminary data.</text>
</comment>
<dbReference type="RefSeq" id="WP_189856976.1">
    <property type="nucleotide sequence ID" value="NZ_BMVW01000002.1"/>
</dbReference>
<dbReference type="GO" id="GO:0008053">
    <property type="term" value="P:mitochondrial fusion"/>
    <property type="evidence" value="ECO:0007669"/>
    <property type="project" value="TreeGrafter"/>
</dbReference>
<dbReference type="InterPro" id="IPR027417">
    <property type="entry name" value="P-loop_NTPase"/>
</dbReference>
<keyword evidence="5" id="KW-0472">Membrane</keyword>
<accession>A0A918PCW8</accession>
<feature type="domain" description="Dynamin N-terminal" evidence="6">
    <location>
        <begin position="54"/>
        <end position="239"/>
    </location>
</feature>
<dbReference type="Proteomes" id="UP000622166">
    <property type="component" value="Unassembled WGS sequence"/>
</dbReference>
<reference evidence="7" key="1">
    <citation type="journal article" date="2014" name="Int. J. Syst. Evol. Microbiol.">
        <title>Complete genome sequence of Corynebacterium casei LMG S-19264T (=DSM 44701T), isolated from a smear-ripened cheese.</title>
        <authorList>
            <consortium name="US DOE Joint Genome Institute (JGI-PGF)"/>
            <person name="Walter F."/>
            <person name="Albersmeier A."/>
            <person name="Kalinowski J."/>
            <person name="Ruckert C."/>
        </authorList>
    </citation>
    <scope>NUCLEOTIDE SEQUENCE</scope>
    <source>
        <strain evidence="7">JCM 4815</strain>
    </source>
</reference>
<dbReference type="GO" id="GO:0016020">
    <property type="term" value="C:membrane"/>
    <property type="evidence" value="ECO:0007669"/>
    <property type="project" value="UniProtKB-SubCell"/>
</dbReference>
<keyword evidence="2" id="KW-0547">Nucleotide-binding</keyword>
<dbReference type="Gene3D" id="3.40.50.300">
    <property type="entry name" value="P-loop containing nucleotide triphosphate hydrolases"/>
    <property type="match status" value="1"/>
</dbReference>
<reference evidence="7" key="2">
    <citation type="submission" date="2020-09" db="EMBL/GenBank/DDBJ databases">
        <authorList>
            <person name="Sun Q."/>
            <person name="Ohkuma M."/>
        </authorList>
    </citation>
    <scope>NUCLEOTIDE SEQUENCE</scope>
    <source>
        <strain evidence="7">JCM 4815</strain>
    </source>
</reference>
<evidence type="ECO:0000256" key="3">
    <source>
        <dbReference type="ARBA" id="ARBA00022801"/>
    </source>
</evidence>
<evidence type="ECO:0000256" key="5">
    <source>
        <dbReference type="ARBA" id="ARBA00023136"/>
    </source>
</evidence>
<dbReference type="EMBL" id="BMVW01000002">
    <property type="protein sequence ID" value="GGY99366.1"/>
    <property type="molecule type" value="Genomic_DNA"/>
</dbReference>
<dbReference type="InterPro" id="IPR045063">
    <property type="entry name" value="Dynamin_N"/>
</dbReference>
<protein>
    <recommendedName>
        <fullName evidence="6">Dynamin N-terminal domain-containing protein</fullName>
    </recommendedName>
</protein>
<keyword evidence="8" id="KW-1185">Reference proteome</keyword>
<evidence type="ECO:0000313" key="8">
    <source>
        <dbReference type="Proteomes" id="UP000622166"/>
    </source>
</evidence>
<evidence type="ECO:0000259" key="6">
    <source>
        <dbReference type="Pfam" id="PF00350"/>
    </source>
</evidence>
<evidence type="ECO:0000256" key="2">
    <source>
        <dbReference type="ARBA" id="ARBA00022741"/>
    </source>
</evidence>
<dbReference type="PANTHER" id="PTHR10465:SF0">
    <property type="entry name" value="SARCALUMENIN"/>
    <property type="match status" value="1"/>
</dbReference>
<dbReference type="PANTHER" id="PTHR10465">
    <property type="entry name" value="TRANSMEMBRANE GTPASE FZO1"/>
    <property type="match status" value="1"/>
</dbReference>
<keyword evidence="3" id="KW-0378">Hydrolase</keyword>
<evidence type="ECO:0000256" key="1">
    <source>
        <dbReference type="ARBA" id="ARBA00004370"/>
    </source>
</evidence>
<keyword evidence="4" id="KW-0342">GTP-binding</keyword>
<sequence>MNTTEPSTEHLVADCLMFARSLVERHVQAAGERGGLLTLLDATARRIDDPRLCVAVLGEFSSGKSTLLNALLRADLFPTGVRPDTATAVRIERAQHRTGYSFRLGDSPRYSVAWDEPSLPAAVVSALQARAPGGEPPGTSADLLRALTGQPPWCDLVDGLRVQWRAPVLDEGVVVIDTPGSNVDITAHVDVATRVAADEADGTIVLVSSQIQLTDSLARFLRKAVPPPVLQRCLFVVTRMDNLDVWEEDGVLEEVRRRAAHVLGIRHPLVLGAAPATVLKELAGKRLPVSSARWCRRFPDLERALVRFLAEERPVAAVLRTLRLLDAALTAVGGRLADRRQELEEAGRELRAQQVKGLDVFVGEQHAAVRAVVRRAEREMSLSVRVASLTSYVMCQAAVQELITGCATRTELSNALRSGVAAHVRDALDRLIRNVRRRVAEQVDRAQDEVTGLLEKAFTRQYAQLTKKTGLSAGARPSASRRRFPVRSAAATESARFGATAETLGKRITRVGPVGSAAAGAVLGNAVLPGVGTAVGAAMGALIGHVRRPGLAEARRTAGTDLRIRLREVYDEVDAAARIWVDTTVTALEEYGTACLAAWRENYAEEVGRLLTVQAAQQDHLHAELAAVAEDLATVYMRQATIAGDLTRFSHSPRLTAGLDIPSAGAARPADDV</sequence>
<dbReference type="Pfam" id="PF00350">
    <property type="entry name" value="Dynamin_N"/>
    <property type="match status" value="1"/>
</dbReference>
<dbReference type="InterPro" id="IPR027094">
    <property type="entry name" value="Mitofusin_fam"/>
</dbReference>
<name>A0A918PCW8_9ACTN</name>
<dbReference type="GO" id="GO:0005525">
    <property type="term" value="F:GTP binding"/>
    <property type="evidence" value="ECO:0007669"/>
    <property type="project" value="UniProtKB-KW"/>
</dbReference>
<proteinExistence type="predicted"/>
<dbReference type="SUPFAM" id="SSF52540">
    <property type="entry name" value="P-loop containing nucleoside triphosphate hydrolases"/>
    <property type="match status" value="1"/>
</dbReference>
<comment type="subcellular location">
    <subcellularLocation>
        <location evidence="1">Membrane</location>
    </subcellularLocation>
</comment>
<dbReference type="AlphaFoldDB" id="A0A918PCW8"/>